<organism evidence="2 3">
    <name type="scientific">Mycolicibacterium nivoides</name>
    <dbReference type="NCBI Taxonomy" id="2487344"/>
    <lineage>
        <taxon>Bacteria</taxon>
        <taxon>Bacillati</taxon>
        <taxon>Actinomycetota</taxon>
        <taxon>Actinomycetes</taxon>
        <taxon>Mycobacteriales</taxon>
        <taxon>Mycobacteriaceae</taxon>
        <taxon>Mycolicibacterium</taxon>
    </lineage>
</organism>
<evidence type="ECO:0000313" key="3">
    <source>
        <dbReference type="Proteomes" id="UP001635816"/>
    </source>
</evidence>
<sequence>MGRPTRTVAYCKPHVTTLGAQLNDAKDKAGKRADKAKANVDRVVKKVKQAAEKTAKKLSPKKSDPDD</sequence>
<comment type="caution">
    <text evidence="2">The sequence shown here is derived from an EMBL/GenBank/DDBJ whole genome shotgun (WGS) entry which is preliminary data.</text>
</comment>
<keyword evidence="3" id="KW-1185">Reference proteome</keyword>
<protein>
    <recommendedName>
        <fullName evidence="4">CsbD family protein</fullName>
    </recommendedName>
</protein>
<dbReference type="RefSeq" id="WP_409543564.1">
    <property type="nucleotide sequence ID" value="NZ_JBKBDD010000004.1"/>
</dbReference>
<reference evidence="2 3" key="1">
    <citation type="submission" date="2024-12" db="EMBL/GenBank/DDBJ databases">
        <title>The coexistence of Mycolicibacterium septicum and Mycolicibacterium nivoides in clinical samples.</title>
        <authorList>
            <person name="Wang C."/>
            <person name="Feng Y."/>
            <person name="Zong Z."/>
        </authorList>
    </citation>
    <scope>NUCLEOTIDE SEQUENCE [LARGE SCALE GENOMIC DNA]</scope>
    <source>
        <strain evidence="2 3">120309</strain>
    </source>
</reference>
<dbReference type="EMBL" id="JBKBDD010000004">
    <property type="protein sequence ID" value="MFN6544289.1"/>
    <property type="molecule type" value="Genomic_DNA"/>
</dbReference>
<evidence type="ECO:0008006" key="4">
    <source>
        <dbReference type="Google" id="ProtNLM"/>
    </source>
</evidence>
<dbReference type="Proteomes" id="UP001635816">
    <property type="component" value="Unassembled WGS sequence"/>
</dbReference>
<proteinExistence type="predicted"/>
<evidence type="ECO:0000313" key="2">
    <source>
        <dbReference type="EMBL" id="MFN6544289.1"/>
    </source>
</evidence>
<accession>A0ABW9L8L4</accession>
<feature type="compositionally biased region" description="Basic and acidic residues" evidence="1">
    <location>
        <begin position="24"/>
        <end position="67"/>
    </location>
</feature>
<name>A0ABW9L8L4_9MYCO</name>
<evidence type="ECO:0000256" key="1">
    <source>
        <dbReference type="SAM" id="MobiDB-lite"/>
    </source>
</evidence>
<feature type="region of interest" description="Disordered" evidence="1">
    <location>
        <begin position="22"/>
        <end position="67"/>
    </location>
</feature>
<gene>
    <name evidence="2" type="ORF">ACK4CT_13945</name>
</gene>